<evidence type="ECO:0000256" key="4">
    <source>
        <dbReference type="ARBA" id="ARBA00023054"/>
    </source>
</evidence>
<dbReference type="GO" id="GO:0007015">
    <property type="term" value="P:actin filament organization"/>
    <property type="evidence" value="ECO:0007669"/>
    <property type="project" value="TreeGrafter"/>
</dbReference>
<dbReference type="GO" id="GO:0000146">
    <property type="term" value="F:microfilament motor activity"/>
    <property type="evidence" value="ECO:0007669"/>
    <property type="project" value="TreeGrafter"/>
</dbReference>
<dbReference type="InterPro" id="IPR027417">
    <property type="entry name" value="P-loop_NTPase"/>
</dbReference>
<accession>A0A1S0TH42</accession>
<dbReference type="SUPFAM" id="SSF52540">
    <property type="entry name" value="P-loop containing nucleoside triphosphate hydrolases"/>
    <property type="match status" value="1"/>
</dbReference>
<dbReference type="GO" id="GO:0016020">
    <property type="term" value="C:membrane"/>
    <property type="evidence" value="ECO:0007669"/>
    <property type="project" value="TreeGrafter"/>
</dbReference>
<dbReference type="PANTHER" id="PTHR13140">
    <property type="entry name" value="MYOSIN"/>
    <property type="match status" value="1"/>
</dbReference>
<proteinExistence type="inferred from homology"/>
<dbReference type="RefSeq" id="XP_003150772.1">
    <property type="nucleotide sequence ID" value="XM_003150724.1"/>
</dbReference>
<evidence type="ECO:0000256" key="1">
    <source>
        <dbReference type="ARBA" id="ARBA00008314"/>
    </source>
</evidence>
<keyword evidence="4" id="KW-0175">Coiled coil</keyword>
<keyword evidence="3" id="KW-0067">ATP-binding</keyword>
<protein>
    <recommendedName>
        <fullName evidence="7">Myosin motor domain-containing protein</fullName>
    </recommendedName>
</protein>
<organism evidence="8">
    <name type="scientific">Loa loa</name>
    <name type="common">Eye worm</name>
    <name type="synonym">Filaria loa</name>
    <dbReference type="NCBI Taxonomy" id="7209"/>
    <lineage>
        <taxon>Eukaryota</taxon>
        <taxon>Metazoa</taxon>
        <taxon>Ecdysozoa</taxon>
        <taxon>Nematoda</taxon>
        <taxon>Chromadorea</taxon>
        <taxon>Rhabditida</taxon>
        <taxon>Spirurina</taxon>
        <taxon>Spiruromorpha</taxon>
        <taxon>Filarioidea</taxon>
        <taxon>Onchocercidae</taxon>
        <taxon>Loa</taxon>
    </lineage>
</organism>
<dbReference type="Gene3D" id="1.20.58.530">
    <property type="match status" value="1"/>
</dbReference>
<dbReference type="Gene3D" id="1.20.120.720">
    <property type="entry name" value="Myosin VI head, motor domain, U50 subdomain"/>
    <property type="match status" value="1"/>
</dbReference>
<dbReference type="GO" id="GO:0016459">
    <property type="term" value="C:myosin complex"/>
    <property type="evidence" value="ECO:0007669"/>
    <property type="project" value="UniProtKB-KW"/>
</dbReference>
<keyword evidence="2" id="KW-0547">Nucleotide-binding</keyword>
<evidence type="ECO:0000256" key="5">
    <source>
        <dbReference type="ARBA" id="ARBA00023203"/>
    </source>
</evidence>
<dbReference type="GO" id="GO:0005524">
    <property type="term" value="F:ATP binding"/>
    <property type="evidence" value="ECO:0007669"/>
    <property type="project" value="UniProtKB-KW"/>
</dbReference>
<dbReference type="InParanoid" id="A0A1S0TH42"/>
<dbReference type="KEGG" id="loa:LOAG_15233"/>
<evidence type="ECO:0000256" key="3">
    <source>
        <dbReference type="ARBA" id="ARBA00022840"/>
    </source>
</evidence>
<keyword evidence="6" id="KW-0505">Motor protein</keyword>
<dbReference type="PROSITE" id="PS51456">
    <property type="entry name" value="MYOSIN_MOTOR"/>
    <property type="match status" value="1"/>
</dbReference>
<evidence type="ECO:0000259" key="7">
    <source>
        <dbReference type="PROSITE" id="PS51456"/>
    </source>
</evidence>
<gene>
    <name evidence="8" type="ORF">LOAG_15233</name>
</gene>
<keyword evidence="6" id="KW-0518">Myosin</keyword>
<evidence type="ECO:0000313" key="8">
    <source>
        <dbReference type="EMBL" id="EFO13297.1"/>
    </source>
</evidence>
<evidence type="ECO:0000256" key="6">
    <source>
        <dbReference type="PROSITE-ProRule" id="PRU00782"/>
    </source>
</evidence>
<dbReference type="CTD" id="9952722"/>
<dbReference type="AlphaFoldDB" id="A0A1S0TH42"/>
<dbReference type="EMBL" id="JH713741">
    <property type="protein sequence ID" value="EFO13297.1"/>
    <property type="molecule type" value="Genomic_DNA"/>
</dbReference>
<dbReference type="SMART" id="SM00242">
    <property type="entry name" value="MYSc"/>
    <property type="match status" value="1"/>
</dbReference>
<dbReference type="PANTHER" id="PTHR13140:SF857">
    <property type="entry name" value="MYOSIN-11"/>
    <property type="match status" value="1"/>
</dbReference>
<comment type="similarity">
    <text evidence="1 6">Belongs to the TRAFAC class myosin-kinesin ATPase superfamily. Myosin family.</text>
</comment>
<evidence type="ECO:0000256" key="2">
    <source>
        <dbReference type="ARBA" id="ARBA00022741"/>
    </source>
</evidence>
<dbReference type="Pfam" id="PF00063">
    <property type="entry name" value="Myosin_head"/>
    <property type="match status" value="1"/>
</dbReference>
<dbReference type="OrthoDB" id="10055605at2759"/>
<reference evidence="8" key="1">
    <citation type="submission" date="2012-04" db="EMBL/GenBank/DDBJ databases">
        <title>The Genome Sequence of Loa loa.</title>
        <authorList>
            <consortium name="The Broad Institute Genome Sequencing Platform"/>
            <consortium name="Broad Institute Genome Sequencing Center for Infectious Disease"/>
            <person name="Nutman T.B."/>
            <person name="Fink D.L."/>
            <person name="Russ C."/>
            <person name="Young S."/>
            <person name="Zeng Q."/>
            <person name="Gargeya S."/>
            <person name="Alvarado L."/>
            <person name="Berlin A."/>
            <person name="Chapman S.B."/>
            <person name="Chen Z."/>
            <person name="Freedman E."/>
            <person name="Gellesch M."/>
            <person name="Goldberg J."/>
            <person name="Griggs A."/>
            <person name="Gujja S."/>
            <person name="Heilman E.R."/>
            <person name="Heiman D."/>
            <person name="Howarth C."/>
            <person name="Mehta T."/>
            <person name="Neiman D."/>
            <person name="Pearson M."/>
            <person name="Roberts A."/>
            <person name="Saif S."/>
            <person name="Shea T."/>
            <person name="Shenoy N."/>
            <person name="Sisk P."/>
            <person name="Stolte C."/>
            <person name="Sykes S."/>
            <person name="White J."/>
            <person name="Yandava C."/>
            <person name="Haas B."/>
            <person name="Henn M.R."/>
            <person name="Nusbaum C."/>
            <person name="Birren B."/>
        </authorList>
    </citation>
    <scope>NUCLEOTIDE SEQUENCE [LARGE SCALE GENOMIC DNA]</scope>
</reference>
<dbReference type="PRINTS" id="PR00193">
    <property type="entry name" value="MYOSINHEAVY"/>
</dbReference>
<sequence length="161" mass="18693">MIAEVEAACRILGVKKSTLIDALTQPSIKVNDVVIRKSQNLAKTLSSLSGLCKTIYERLFNWILSRCNSALSEAFHPSKSTRTYYIGVLDIAGFEIIKMNSFEQFCINYTNEKLQQFFNDFMFIREQQEYLNEGIEWQYVDYGTDMQNTIEFIEKVFHKAN</sequence>
<dbReference type="GO" id="GO:0005737">
    <property type="term" value="C:cytoplasm"/>
    <property type="evidence" value="ECO:0007669"/>
    <property type="project" value="TreeGrafter"/>
</dbReference>
<dbReference type="InterPro" id="IPR001609">
    <property type="entry name" value="Myosin_head_motor_dom-like"/>
</dbReference>
<dbReference type="OMA" id="FRELQWE"/>
<name>A0A1S0TH42_LOALO</name>
<dbReference type="GO" id="GO:0051015">
    <property type="term" value="F:actin filament binding"/>
    <property type="evidence" value="ECO:0007669"/>
    <property type="project" value="TreeGrafter"/>
</dbReference>
<dbReference type="GeneID" id="9952722"/>
<comment type="caution">
    <text evidence="6">Lacks conserved residue(s) required for the propagation of feature annotation.</text>
</comment>
<keyword evidence="5 6" id="KW-0009">Actin-binding</keyword>
<feature type="domain" description="Myosin motor" evidence="7">
    <location>
        <begin position="1"/>
        <end position="161"/>
    </location>
</feature>